<dbReference type="Proteomes" id="UP000054495">
    <property type="component" value="Unassembled WGS sequence"/>
</dbReference>
<evidence type="ECO:0008006" key="3">
    <source>
        <dbReference type="Google" id="ProtNLM"/>
    </source>
</evidence>
<organism evidence="1 2">
    <name type="scientific">Ancylostoma ceylanicum</name>
    <dbReference type="NCBI Taxonomy" id="53326"/>
    <lineage>
        <taxon>Eukaryota</taxon>
        <taxon>Metazoa</taxon>
        <taxon>Ecdysozoa</taxon>
        <taxon>Nematoda</taxon>
        <taxon>Chromadorea</taxon>
        <taxon>Rhabditida</taxon>
        <taxon>Rhabditina</taxon>
        <taxon>Rhabditomorpha</taxon>
        <taxon>Strongyloidea</taxon>
        <taxon>Ancylostomatidae</taxon>
        <taxon>Ancylostomatinae</taxon>
        <taxon>Ancylostoma</taxon>
    </lineage>
</organism>
<reference evidence="1 2" key="1">
    <citation type="submission" date="2013-05" db="EMBL/GenBank/DDBJ databases">
        <title>Draft genome of the parasitic nematode Anyclostoma ceylanicum.</title>
        <authorList>
            <person name="Mitreva M."/>
        </authorList>
    </citation>
    <scope>NUCLEOTIDE SEQUENCE [LARGE SCALE GENOMIC DNA]</scope>
</reference>
<dbReference type="AlphaFoldDB" id="A0A0D6LLU2"/>
<protein>
    <recommendedName>
        <fullName evidence="3">Apple domain-containing protein</fullName>
    </recommendedName>
</protein>
<accession>A0A0D6LLU2</accession>
<name>A0A0D6LLU2_9BILA</name>
<dbReference type="EMBL" id="KE125412">
    <property type="protein sequence ID" value="EPB68592.1"/>
    <property type="molecule type" value="Genomic_DNA"/>
</dbReference>
<evidence type="ECO:0000313" key="1">
    <source>
        <dbReference type="EMBL" id="EPB68592.1"/>
    </source>
</evidence>
<sequence>MDMLSEFHSRLSPVVDTSRRKQQKMTSSFASVCLSLTLLACMADLPAMQYVGQRAYMLQQRMECKGGKVYDIDNVQDIEQCKEACRQFDCVAVNLFQLGEFAFKCEILGTVYGILPATGAACYYATDSILGGGYGYGYGRR</sequence>
<evidence type="ECO:0000313" key="2">
    <source>
        <dbReference type="Proteomes" id="UP000054495"/>
    </source>
</evidence>
<gene>
    <name evidence="1" type="ORF">ANCCEY_12318</name>
</gene>
<proteinExistence type="predicted"/>
<keyword evidence="2" id="KW-1185">Reference proteome</keyword>